<evidence type="ECO:0000256" key="2">
    <source>
        <dbReference type="ARBA" id="ARBA00010350"/>
    </source>
</evidence>
<evidence type="ECO:0008006" key="9">
    <source>
        <dbReference type="Google" id="ProtNLM"/>
    </source>
</evidence>
<dbReference type="GO" id="GO:0016020">
    <property type="term" value="C:membrane"/>
    <property type="evidence" value="ECO:0007669"/>
    <property type="project" value="UniProtKB-SubCell"/>
</dbReference>
<dbReference type="InterPro" id="IPR006214">
    <property type="entry name" value="Bax_inhibitor_1-related"/>
</dbReference>
<proteinExistence type="inferred from homology"/>
<dbReference type="Proteomes" id="UP001295684">
    <property type="component" value="Unassembled WGS sequence"/>
</dbReference>
<feature type="transmembrane region" description="Helical" evidence="6">
    <location>
        <begin position="29"/>
        <end position="49"/>
    </location>
</feature>
<feature type="transmembrane region" description="Helical" evidence="6">
    <location>
        <begin position="140"/>
        <end position="163"/>
    </location>
</feature>
<evidence type="ECO:0000256" key="4">
    <source>
        <dbReference type="ARBA" id="ARBA00022989"/>
    </source>
</evidence>
<evidence type="ECO:0000256" key="6">
    <source>
        <dbReference type="RuleBase" id="RU004379"/>
    </source>
</evidence>
<organism evidence="7 8">
    <name type="scientific">Euplotes crassus</name>
    <dbReference type="NCBI Taxonomy" id="5936"/>
    <lineage>
        <taxon>Eukaryota</taxon>
        <taxon>Sar</taxon>
        <taxon>Alveolata</taxon>
        <taxon>Ciliophora</taxon>
        <taxon>Intramacronucleata</taxon>
        <taxon>Spirotrichea</taxon>
        <taxon>Hypotrichia</taxon>
        <taxon>Euplotida</taxon>
        <taxon>Euplotidae</taxon>
        <taxon>Moneuplotes</taxon>
    </lineage>
</organism>
<dbReference type="Pfam" id="PF01027">
    <property type="entry name" value="Bax1-I"/>
    <property type="match status" value="1"/>
</dbReference>
<comment type="subcellular location">
    <subcellularLocation>
        <location evidence="1">Membrane</location>
        <topology evidence="1">Multi-pass membrane protein</topology>
    </subcellularLocation>
</comment>
<protein>
    <recommendedName>
        <fullName evidence="9">Bax inhibitor 1</fullName>
    </recommendedName>
</protein>
<keyword evidence="5 6" id="KW-0472">Membrane</keyword>
<feature type="transmembrane region" description="Helical" evidence="6">
    <location>
        <begin position="114"/>
        <end position="133"/>
    </location>
</feature>
<evidence type="ECO:0000256" key="5">
    <source>
        <dbReference type="ARBA" id="ARBA00023136"/>
    </source>
</evidence>
<evidence type="ECO:0000256" key="3">
    <source>
        <dbReference type="ARBA" id="ARBA00022692"/>
    </source>
</evidence>
<dbReference type="EMBL" id="CAMPGE010018259">
    <property type="protein sequence ID" value="CAI2376694.1"/>
    <property type="molecule type" value="Genomic_DNA"/>
</dbReference>
<evidence type="ECO:0000256" key="1">
    <source>
        <dbReference type="ARBA" id="ARBA00004141"/>
    </source>
</evidence>
<accession>A0AAD1XPZ7</accession>
<dbReference type="PANTHER" id="PTHR23291">
    <property type="entry name" value="BAX INHIBITOR-RELATED"/>
    <property type="match status" value="1"/>
</dbReference>
<reference evidence="7" key="1">
    <citation type="submission" date="2023-07" db="EMBL/GenBank/DDBJ databases">
        <authorList>
            <consortium name="AG Swart"/>
            <person name="Singh M."/>
            <person name="Singh A."/>
            <person name="Seah K."/>
            <person name="Emmerich C."/>
        </authorList>
    </citation>
    <scope>NUCLEOTIDE SEQUENCE</scope>
    <source>
        <strain evidence="7">DP1</strain>
    </source>
</reference>
<keyword evidence="3 6" id="KW-0812">Transmembrane</keyword>
<sequence length="236" mass="26190">MSTATSNNFSNLFEFTELTPRTKDHLNQVYGTLSIGCLCAAATCMWTPAFVVDNFWFMLLSIIGTIGLVLTMFAKKGNQDHGTKFLCFLGVTCITGAGLRPLMDLATEIDPTIIINALLYTGVIFGSFTFASLKTRRRSMLFIGGFCGSIMLGLAVTMLSSWIFGLSLISYFAYNVITLVVFSLYVIYDTQLIVEKACLGDFDYCIHALELFIDMVKIFTKIVKILIILSDKKKSD</sequence>
<keyword evidence="4 6" id="KW-1133">Transmembrane helix</keyword>
<comment type="caution">
    <text evidence="7">The sequence shown here is derived from an EMBL/GenBank/DDBJ whole genome shotgun (WGS) entry which is preliminary data.</text>
</comment>
<feature type="transmembrane region" description="Helical" evidence="6">
    <location>
        <begin position="169"/>
        <end position="188"/>
    </location>
</feature>
<feature type="transmembrane region" description="Helical" evidence="6">
    <location>
        <begin position="85"/>
        <end position="102"/>
    </location>
</feature>
<feature type="transmembrane region" description="Helical" evidence="6">
    <location>
        <begin position="55"/>
        <end position="73"/>
    </location>
</feature>
<dbReference type="AlphaFoldDB" id="A0AAD1XPZ7"/>
<name>A0AAD1XPZ7_EUPCR</name>
<gene>
    <name evidence="7" type="ORF">ECRASSUSDP1_LOCUS18065</name>
</gene>
<evidence type="ECO:0000313" key="8">
    <source>
        <dbReference type="Proteomes" id="UP001295684"/>
    </source>
</evidence>
<comment type="similarity">
    <text evidence="2 6">Belongs to the BI1 family.</text>
</comment>
<keyword evidence="8" id="KW-1185">Reference proteome</keyword>
<evidence type="ECO:0000313" key="7">
    <source>
        <dbReference type="EMBL" id="CAI2376694.1"/>
    </source>
</evidence>
<dbReference type="PANTHER" id="PTHR23291:SF32">
    <property type="entry name" value="BAX INHIBITOR 1"/>
    <property type="match status" value="1"/>
</dbReference>